<dbReference type="RefSeq" id="WP_251936109.1">
    <property type="nucleotide sequence ID" value="NZ_CP098747.1"/>
</dbReference>
<sequence length="60" mass="6804">MTSNDEESSQSLSSNVNFDTMSIDDLHEYIADMTTEIEKVKLIIKKKLAAQDTADSFFKK</sequence>
<dbReference type="Proteomes" id="UP001056291">
    <property type="component" value="Chromosome"/>
</dbReference>
<evidence type="ECO:0000313" key="1">
    <source>
        <dbReference type="EMBL" id="USG62398.1"/>
    </source>
</evidence>
<proteinExistence type="predicted"/>
<dbReference type="InterPro" id="IPR009579">
    <property type="entry name" value="DUF1192"/>
</dbReference>
<organism evidence="1 2">
    <name type="scientific">Sneathiella marina</name>
    <dbReference type="NCBI Taxonomy" id="2950108"/>
    <lineage>
        <taxon>Bacteria</taxon>
        <taxon>Pseudomonadati</taxon>
        <taxon>Pseudomonadota</taxon>
        <taxon>Alphaproteobacteria</taxon>
        <taxon>Sneathiellales</taxon>
        <taxon>Sneathiellaceae</taxon>
        <taxon>Sneathiella</taxon>
    </lineage>
</organism>
<accession>A0ABY4W5C5</accession>
<keyword evidence="2" id="KW-1185">Reference proteome</keyword>
<gene>
    <name evidence="1" type="ORF">NBZ79_05315</name>
</gene>
<dbReference type="EMBL" id="CP098747">
    <property type="protein sequence ID" value="USG62398.1"/>
    <property type="molecule type" value="Genomic_DNA"/>
</dbReference>
<reference evidence="1" key="1">
    <citation type="submission" date="2022-06" db="EMBL/GenBank/DDBJ databases">
        <title>Sneathiella actinostolidae sp. nov., isolated from a sea anemonein the Western Pacific Ocean.</title>
        <authorList>
            <person name="Wei M.J."/>
        </authorList>
    </citation>
    <scope>NUCLEOTIDE SEQUENCE</scope>
    <source>
        <strain evidence="1">PHK-P5</strain>
    </source>
</reference>
<name>A0ABY4W5C5_9PROT</name>
<evidence type="ECO:0000313" key="2">
    <source>
        <dbReference type="Proteomes" id="UP001056291"/>
    </source>
</evidence>
<dbReference type="Pfam" id="PF06698">
    <property type="entry name" value="DUF1192"/>
    <property type="match status" value="1"/>
</dbReference>
<protein>
    <submittedName>
        <fullName evidence="1">DUF1192 domain-containing protein</fullName>
    </submittedName>
</protein>